<dbReference type="Gene3D" id="3.90.1300.10">
    <property type="entry name" value="Amidase signature (AS) domain"/>
    <property type="match status" value="1"/>
</dbReference>
<organism evidence="3 4">
    <name type="scientific">Candidatus Litorirhabdus singularis</name>
    <dbReference type="NCBI Taxonomy" id="2518993"/>
    <lineage>
        <taxon>Bacteria</taxon>
        <taxon>Pseudomonadati</taxon>
        <taxon>Pseudomonadota</taxon>
        <taxon>Gammaproteobacteria</taxon>
        <taxon>Cellvibrionales</taxon>
        <taxon>Halieaceae</taxon>
        <taxon>Candidatus Litorirhabdus</taxon>
    </lineage>
</organism>
<dbReference type="Pfam" id="PF01425">
    <property type="entry name" value="Amidase"/>
    <property type="match status" value="1"/>
</dbReference>
<feature type="domain" description="Amidase" evidence="1">
    <location>
        <begin position="31"/>
        <end position="439"/>
    </location>
</feature>
<feature type="domain" description="Allophanate hydrolase C-terminal" evidence="2">
    <location>
        <begin position="476"/>
        <end position="597"/>
    </location>
</feature>
<dbReference type="GO" id="GO:0004039">
    <property type="term" value="F:allophanate hydrolase activity"/>
    <property type="evidence" value="ECO:0007669"/>
    <property type="project" value="UniProtKB-EC"/>
</dbReference>
<dbReference type="PANTHER" id="PTHR11895">
    <property type="entry name" value="TRANSAMIDASE"/>
    <property type="match status" value="1"/>
</dbReference>
<dbReference type="InterPro" id="IPR036928">
    <property type="entry name" value="AS_sf"/>
</dbReference>
<dbReference type="Proteomes" id="UP001143362">
    <property type="component" value="Unassembled WGS sequence"/>
</dbReference>
<dbReference type="EMBL" id="SHNN01000001">
    <property type="protein sequence ID" value="MCX2980667.1"/>
    <property type="molecule type" value="Genomic_DNA"/>
</dbReference>
<evidence type="ECO:0000313" key="4">
    <source>
        <dbReference type="Proteomes" id="UP001143362"/>
    </source>
</evidence>
<evidence type="ECO:0000259" key="1">
    <source>
        <dbReference type="Pfam" id="PF01425"/>
    </source>
</evidence>
<proteinExistence type="predicted"/>
<dbReference type="RefSeq" id="WP_279244641.1">
    <property type="nucleotide sequence ID" value="NZ_SHNN01000001.1"/>
</dbReference>
<dbReference type="InterPro" id="IPR023631">
    <property type="entry name" value="Amidase_dom"/>
</dbReference>
<dbReference type="InterPro" id="IPR000120">
    <property type="entry name" value="Amidase"/>
</dbReference>
<dbReference type="NCBIfam" id="TIGR02713">
    <property type="entry name" value="allophanate_hyd"/>
    <property type="match status" value="1"/>
</dbReference>
<keyword evidence="3" id="KW-0378">Hydrolase</keyword>
<gene>
    <name evidence="3" type="primary">atzF</name>
    <name evidence="3" type="ORF">EYC98_07225</name>
</gene>
<dbReference type="InterPro" id="IPR053844">
    <property type="entry name" value="AH_C"/>
</dbReference>
<dbReference type="EC" id="3.5.1.54" evidence="3"/>
<evidence type="ECO:0000259" key="2">
    <source>
        <dbReference type="Pfam" id="PF21986"/>
    </source>
</evidence>
<dbReference type="NCBIfam" id="NF006043">
    <property type="entry name" value="PRK08186.1"/>
    <property type="match status" value="1"/>
</dbReference>
<comment type="caution">
    <text evidence="3">The sequence shown here is derived from an EMBL/GenBank/DDBJ whole genome shotgun (WGS) entry which is preliminary data.</text>
</comment>
<keyword evidence="4" id="KW-1185">Reference proteome</keyword>
<sequence>MSNIIHNLSLSALQNAYAEGSTTPRQLLLQLRQQALAESEFNAWIHLLSEKELEPYLGALETGSASELPLYGVPFAIKDNIDLAGVPTTAACPDFAYIPEQSAALVEVLINAGAIPLGKTNLDQFATGLVGTRSPYGEGKNSFVPEYISGGSSAGSAIATSLGQVSFALGTDTAGSGRVPAVLNNLVGLKPSKGLLSTRGVVPACRTLDCVSIFALNSDDAASIFDVAARYDELDPYARENAYANRSRNYGPKGIKQGFTFAVPDELDFQDDPETERLFHESVAHFEAAGGVASSIDFAPFLAVAKLLYEGPWVAERWLATQAVASESMLPVIQTIIKGADGTTAADAFSAQYLLARLKKQCDALIAEYEFVVMPTMPTFFTRAQMAENPIVHNSTLGTYTNFVNLLDYTATAVPVGFTDCGVPWGVTLLGQAFEDIHILNYCQLLQHACKLPMATGPHPLPTVQIDSGGLAADCVDVAVCGAHLEGQPLNWQLTERGSRLLQKTASSAHYKLYALADGKRPAMVRDETQGASIEVEVWSMPVENFGSFVAAIPAPLGIGKVELADGRWVCGFICDAYGVNGARDITEFASWREWLARA</sequence>
<dbReference type="SUPFAM" id="SSF75304">
    <property type="entry name" value="Amidase signature (AS) enzymes"/>
    <property type="match status" value="1"/>
</dbReference>
<reference evidence="3" key="1">
    <citation type="submission" date="2019-02" db="EMBL/GenBank/DDBJ databases">
        <authorList>
            <person name="Li S.-H."/>
        </authorList>
    </citation>
    <scope>NUCLEOTIDE SEQUENCE</scope>
    <source>
        <strain evidence="3">IMCC14734</strain>
    </source>
</reference>
<dbReference type="Gene3D" id="3.10.490.10">
    <property type="entry name" value="Gamma-glutamyl cyclotransferase-like"/>
    <property type="match status" value="1"/>
</dbReference>
<name>A0ABT3TED3_9GAMM</name>
<dbReference type="Pfam" id="PF21986">
    <property type="entry name" value="AH_C"/>
    <property type="match status" value="1"/>
</dbReference>
<dbReference type="Gene3D" id="1.20.58.1700">
    <property type="match status" value="1"/>
</dbReference>
<accession>A0ABT3TED3</accession>
<evidence type="ECO:0000313" key="3">
    <source>
        <dbReference type="EMBL" id="MCX2980667.1"/>
    </source>
</evidence>
<dbReference type="InterPro" id="IPR014085">
    <property type="entry name" value="Allophanate_hydrolase"/>
</dbReference>
<dbReference type="PANTHER" id="PTHR11895:SF169">
    <property type="entry name" value="GLUTAMYL-TRNA(GLN) AMIDOTRANSFERASE"/>
    <property type="match status" value="1"/>
</dbReference>
<protein>
    <submittedName>
        <fullName evidence="3">Allophanate hydrolase</fullName>
        <ecNumber evidence="3">3.5.1.54</ecNumber>
    </submittedName>
</protein>